<accession>A0A852ZED2</accession>
<keyword evidence="1" id="KW-0812">Transmembrane</keyword>
<proteinExistence type="predicted"/>
<name>A0A852ZED2_9ACTN</name>
<organism evidence="2 3">
    <name type="scientific">Actinopolymorpha rutila</name>
    <dbReference type="NCBI Taxonomy" id="446787"/>
    <lineage>
        <taxon>Bacteria</taxon>
        <taxon>Bacillati</taxon>
        <taxon>Actinomycetota</taxon>
        <taxon>Actinomycetes</taxon>
        <taxon>Propionibacteriales</taxon>
        <taxon>Actinopolymorphaceae</taxon>
        <taxon>Actinopolymorpha</taxon>
    </lineage>
</organism>
<evidence type="ECO:0000256" key="1">
    <source>
        <dbReference type="SAM" id="Phobius"/>
    </source>
</evidence>
<evidence type="ECO:0000313" key="3">
    <source>
        <dbReference type="Proteomes" id="UP000579605"/>
    </source>
</evidence>
<reference evidence="2 3" key="1">
    <citation type="submission" date="2020-07" db="EMBL/GenBank/DDBJ databases">
        <title>Sequencing the genomes of 1000 actinobacteria strains.</title>
        <authorList>
            <person name="Klenk H.-P."/>
        </authorList>
    </citation>
    <scope>NUCLEOTIDE SEQUENCE [LARGE SCALE GENOMIC DNA]</scope>
    <source>
        <strain evidence="2 3">DSM 18448</strain>
    </source>
</reference>
<gene>
    <name evidence="2" type="ORF">F4554_003902</name>
</gene>
<sequence length="66" mass="6817">MVFHQSSLIAGHLRSAHRTDYGPYRPGKYGLGSPPGLGPRETVQHVTLLLVALLAIALLAGAAAGA</sequence>
<keyword evidence="3" id="KW-1185">Reference proteome</keyword>
<evidence type="ECO:0000313" key="2">
    <source>
        <dbReference type="EMBL" id="NYH91264.1"/>
    </source>
</evidence>
<comment type="caution">
    <text evidence="2">The sequence shown here is derived from an EMBL/GenBank/DDBJ whole genome shotgun (WGS) entry which is preliminary data.</text>
</comment>
<dbReference type="EMBL" id="JACBZH010000001">
    <property type="protein sequence ID" value="NYH91264.1"/>
    <property type="molecule type" value="Genomic_DNA"/>
</dbReference>
<feature type="transmembrane region" description="Helical" evidence="1">
    <location>
        <begin position="43"/>
        <end position="64"/>
    </location>
</feature>
<dbReference type="AlphaFoldDB" id="A0A852ZED2"/>
<keyword evidence="1" id="KW-1133">Transmembrane helix</keyword>
<dbReference type="Proteomes" id="UP000579605">
    <property type="component" value="Unassembled WGS sequence"/>
</dbReference>
<keyword evidence="1" id="KW-0472">Membrane</keyword>
<protein>
    <submittedName>
        <fullName evidence="2">Uncharacterized protein</fullName>
    </submittedName>
</protein>